<dbReference type="InterPro" id="IPR050362">
    <property type="entry name" value="Cation-dep_OMT"/>
</dbReference>
<dbReference type="PANTHER" id="PTHR10509:SF14">
    <property type="entry name" value="CAFFEOYL-COA O-METHYLTRANSFERASE 3-RELATED"/>
    <property type="match status" value="1"/>
</dbReference>
<feature type="compositionally biased region" description="Polar residues" evidence="5">
    <location>
        <begin position="1"/>
        <end position="10"/>
    </location>
</feature>
<gene>
    <name evidence="6" type="ORF">M408DRAFT_329242</name>
</gene>
<dbReference type="InterPro" id="IPR029063">
    <property type="entry name" value="SAM-dependent_MTases_sf"/>
</dbReference>
<dbReference type="HOGENOM" id="CLU_067676_8_0_1"/>
<reference evidence="7" key="2">
    <citation type="submission" date="2015-01" db="EMBL/GenBank/DDBJ databases">
        <title>Evolutionary Origins and Diversification of the Mycorrhizal Mutualists.</title>
        <authorList>
            <consortium name="DOE Joint Genome Institute"/>
            <consortium name="Mycorrhizal Genomics Consortium"/>
            <person name="Kohler A."/>
            <person name="Kuo A."/>
            <person name="Nagy L.G."/>
            <person name="Floudas D."/>
            <person name="Copeland A."/>
            <person name="Barry K.W."/>
            <person name="Cichocki N."/>
            <person name="Veneault-Fourrey C."/>
            <person name="LaButti K."/>
            <person name="Lindquist E.A."/>
            <person name="Lipzen A."/>
            <person name="Lundell T."/>
            <person name="Morin E."/>
            <person name="Murat C."/>
            <person name="Riley R."/>
            <person name="Ohm R."/>
            <person name="Sun H."/>
            <person name="Tunlid A."/>
            <person name="Henrissat B."/>
            <person name="Grigoriev I.V."/>
            <person name="Hibbett D.S."/>
            <person name="Martin F."/>
        </authorList>
    </citation>
    <scope>NUCLEOTIDE SEQUENCE [LARGE SCALE GENOMIC DNA]</scope>
    <source>
        <strain evidence="7">MAFF 305830</strain>
    </source>
</reference>
<dbReference type="InterPro" id="IPR002935">
    <property type="entry name" value="SAM_O-MeTrfase"/>
</dbReference>
<dbReference type="EMBL" id="KN824291">
    <property type="protein sequence ID" value="KIM28795.1"/>
    <property type="molecule type" value="Genomic_DNA"/>
</dbReference>
<dbReference type="OrthoDB" id="10251242at2759"/>
<dbReference type="GO" id="GO:0008171">
    <property type="term" value="F:O-methyltransferase activity"/>
    <property type="evidence" value="ECO:0007669"/>
    <property type="project" value="InterPro"/>
</dbReference>
<proteinExistence type="inferred from homology"/>
<keyword evidence="1" id="KW-0489">Methyltransferase</keyword>
<comment type="similarity">
    <text evidence="4">Belongs to the class I-like SAM-binding methyltransferase superfamily. Cation-dependent O-methyltransferase family.</text>
</comment>
<dbReference type="AlphaFoldDB" id="A0A0C3AW93"/>
<evidence type="ECO:0000256" key="4">
    <source>
        <dbReference type="ARBA" id="ARBA00023453"/>
    </source>
</evidence>
<evidence type="ECO:0000313" key="7">
    <source>
        <dbReference type="Proteomes" id="UP000054097"/>
    </source>
</evidence>
<evidence type="ECO:0000256" key="3">
    <source>
        <dbReference type="ARBA" id="ARBA00022691"/>
    </source>
</evidence>
<evidence type="ECO:0000256" key="5">
    <source>
        <dbReference type="SAM" id="MobiDB-lite"/>
    </source>
</evidence>
<dbReference type="GO" id="GO:0032259">
    <property type="term" value="P:methylation"/>
    <property type="evidence" value="ECO:0007669"/>
    <property type="project" value="UniProtKB-KW"/>
</dbReference>
<evidence type="ECO:0000256" key="1">
    <source>
        <dbReference type="ARBA" id="ARBA00022603"/>
    </source>
</evidence>
<accession>A0A0C3AW93</accession>
<reference evidence="6 7" key="1">
    <citation type="submission" date="2014-04" db="EMBL/GenBank/DDBJ databases">
        <authorList>
            <consortium name="DOE Joint Genome Institute"/>
            <person name="Kuo A."/>
            <person name="Zuccaro A."/>
            <person name="Kohler A."/>
            <person name="Nagy L.G."/>
            <person name="Floudas D."/>
            <person name="Copeland A."/>
            <person name="Barry K.W."/>
            <person name="Cichocki N."/>
            <person name="Veneault-Fourrey C."/>
            <person name="LaButti K."/>
            <person name="Lindquist E.A."/>
            <person name="Lipzen A."/>
            <person name="Lundell T."/>
            <person name="Morin E."/>
            <person name="Murat C."/>
            <person name="Sun H."/>
            <person name="Tunlid A."/>
            <person name="Henrissat B."/>
            <person name="Grigoriev I.V."/>
            <person name="Hibbett D.S."/>
            <person name="Martin F."/>
            <person name="Nordberg H.P."/>
            <person name="Cantor M.N."/>
            <person name="Hua S.X."/>
        </authorList>
    </citation>
    <scope>NUCLEOTIDE SEQUENCE [LARGE SCALE GENOMIC DNA]</scope>
    <source>
        <strain evidence="6 7">MAFF 305830</strain>
    </source>
</reference>
<organism evidence="6 7">
    <name type="scientific">Serendipita vermifera MAFF 305830</name>
    <dbReference type="NCBI Taxonomy" id="933852"/>
    <lineage>
        <taxon>Eukaryota</taxon>
        <taxon>Fungi</taxon>
        <taxon>Dikarya</taxon>
        <taxon>Basidiomycota</taxon>
        <taxon>Agaricomycotina</taxon>
        <taxon>Agaricomycetes</taxon>
        <taxon>Sebacinales</taxon>
        <taxon>Serendipitaceae</taxon>
        <taxon>Serendipita</taxon>
    </lineage>
</organism>
<evidence type="ECO:0008006" key="8">
    <source>
        <dbReference type="Google" id="ProtNLM"/>
    </source>
</evidence>
<dbReference type="PANTHER" id="PTHR10509">
    <property type="entry name" value="O-METHYLTRANSFERASE-RELATED"/>
    <property type="match status" value="1"/>
</dbReference>
<protein>
    <recommendedName>
        <fullName evidence="8">O-methyltransferase family 3 protein</fullName>
    </recommendedName>
</protein>
<dbReference type="Gene3D" id="3.40.50.150">
    <property type="entry name" value="Vaccinia Virus protein VP39"/>
    <property type="match status" value="1"/>
</dbReference>
<evidence type="ECO:0000256" key="2">
    <source>
        <dbReference type="ARBA" id="ARBA00022679"/>
    </source>
</evidence>
<keyword evidence="3" id="KW-0949">S-adenosyl-L-methionine</keyword>
<dbReference type="Proteomes" id="UP000054097">
    <property type="component" value="Unassembled WGS sequence"/>
</dbReference>
<keyword evidence="7" id="KW-1185">Reference proteome</keyword>
<name>A0A0C3AW93_SERVB</name>
<sequence length="246" mass="26588">MSRAPTTQDSGGREYFIDGSQAPMHTQQADWNRSDEYHNSFLVKPDDHLKFTVENSQKSGLPDIAVSEAQGKFLHLLVKSIGAKRALEVGTLGGYSSLWIAKALPADGKLVTLEVDPTHAKVATENMQNAGFGSKVTVILGPAVESLSKLPSEEQFDLAFIDADKANNTNYFKEAERLVRPGGVIIVDNVVRRGRVADSSIQDDGSVEGVRSLLRYIQGSSLVEATTIATVGSKGYDGFLYAVRNA</sequence>
<dbReference type="SUPFAM" id="SSF53335">
    <property type="entry name" value="S-adenosyl-L-methionine-dependent methyltransferases"/>
    <property type="match status" value="1"/>
</dbReference>
<feature type="region of interest" description="Disordered" evidence="5">
    <location>
        <begin position="1"/>
        <end position="28"/>
    </location>
</feature>
<dbReference type="STRING" id="933852.A0A0C3AW93"/>
<dbReference type="Pfam" id="PF01596">
    <property type="entry name" value="Methyltransf_3"/>
    <property type="match status" value="1"/>
</dbReference>
<dbReference type="GO" id="GO:0008757">
    <property type="term" value="F:S-adenosylmethionine-dependent methyltransferase activity"/>
    <property type="evidence" value="ECO:0007669"/>
    <property type="project" value="TreeGrafter"/>
</dbReference>
<dbReference type="CDD" id="cd02440">
    <property type="entry name" value="AdoMet_MTases"/>
    <property type="match status" value="1"/>
</dbReference>
<evidence type="ECO:0000313" key="6">
    <source>
        <dbReference type="EMBL" id="KIM28795.1"/>
    </source>
</evidence>
<keyword evidence="2" id="KW-0808">Transferase</keyword>
<dbReference type="PROSITE" id="PS51682">
    <property type="entry name" value="SAM_OMT_I"/>
    <property type="match status" value="1"/>
</dbReference>